<reference evidence="2" key="1">
    <citation type="submission" date="2016-10" db="EMBL/GenBank/DDBJ databases">
        <authorList>
            <person name="Varghese N."/>
            <person name="Submissions S."/>
        </authorList>
    </citation>
    <scope>NUCLEOTIDE SEQUENCE [LARGE SCALE GENOMIC DNA]</scope>
    <source>
        <strain evidence="2">GAS369</strain>
    </source>
</reference>
<dbReference type="RefSeq" id="WP_146688100.1">
    <property type="nucleotide sequence ID" value="NZ_LT629750.1"/>
</dbReference>
<proteinExistence type="predicted"/>
<organism evidence="1 2">
    <name type="scientific">Bradyrhizobium canariense</name>
    <dbReference type="NCBI Taxonomy" id="255045"/>
    <lineage>
        <taxon>Bacteria</taxon>
        <taxon>Pseudomonadati</taxon>
        <taxon>Pseudomonadota</taxon>
        <taxon>Alphaproteobacteria</taxon>
        <taxon>Hyphomicrobiales</taxon>
        <taxon>Nitrobacteraceae</taxon>
        <taxon>Bradyrhizobium</taxon>
    </lineage>
</organism>
<dbReference type="AlphaFoldDB" id="A0A1H1VHS6"/>
<evidence type="ECO:0000313" key="2">
    <source>
        <dbReference type="Proteomes" id="UP000243904"/>
    </source>
</evidence>
<evidence type="ECO:0000313" key="1">
    <source>
        <dbReference type="EMBL" id="SDS84302.1"/>
    </source>
</evidence>
<gene>
    <name evidence="1" type="ORF">SAMN05444158_3417</name>
</gene>
<protein>
    <submittedName>
        <fullName evidence="1">NitT/TauT family transport system substrate-binding protein</fullName>
    </submittedName>
</protein>
<keyword evidence="2" id="KW-1185">Reference proteome</keyword>
<dbReference type="SUPFAM" id="SSF53850">
    <property type="entry name" value="Periplasmic binding protein-like II"/>
    <property type="match status" value="1"/>
</dbReference>
<accession>A0A1H1VHS6</accession>
<dbReference type="EMBL" id="LT629750">
    <property type="protein sequence ID" value="SDS84302.1"/>
    <property type="molecule type" value="Genomic_DNA"/>
</dbReference>
<dbReference type="Proteomes" id="UP000243904">
    <property type="component" value="Chromosome I"/>
</dbReference>
<sequence>MASISNLNLKIRISPNPPVFDLPILVALEHDLFKKAGLEVDYSVKYADHDKLERDVLKRQKEALFEGGAAEAFNVCEWGGIDRLERGAGRGKIAALRPAIAAQAIVSFDSQLQSPRDLAGVAIGINDFTGSHYTTIGLLEGAIPKDEIVTTHIGAPEVRLSALKEGRVRAVTVMEPFISLALKQGAHIIALTFYRGAEVVSPDLEPLDLDKYFKVLDQAVDLINADFARYAHYIVAIAKDEISPDELDGRFVRYTHAQRYSTDLFDPAYHWMKERGFTDGRNSHESLVVS</sequence>
<dbReference type="Gene3D" id="3.40.190.10">
    <property type="entry name" value="Periplasmic binding protein-like II"/>
    <property type="match status" value="2"/>
</dbReference>
<name>A0A1H1VHS6_9BRAD</name>